<proteinExistence type="predicted"/>
<gene>
    <name evidence="1" type="ORF">GOBAR_AA01913</name>
</gene>
<name>A0A2P5YSU0_GOSBA</name>
<evidence type="ECO:0000313" key="2">
    <source>
        <dbReference type="Proteomes" id="UP000239757"/>
    </source>
</evidence>
<dbReference type="Proteomes" id="UP000239757">
    <property type="component" value="Unassembled WGS sequence"/>
</dbReference>
<protein>
    <recommendedName>
        <fullName evidence="3">DUF4283 domain-containing protein</fullName>
    </recommendedName>
</protein>
<sequence>MAGGLMMVKIKWREKEGHKLLGGYVASSDKNLEGNFEKNESEFELMDGDVNTSMDRVKDILFKEMELIVILKLLGRNIGYNGLPGYLYKRQIIEAIGGLIRKVVKLDLQTDNRTRGRFAYLVVFINFDKPLISQILVDVAVQRVEYEALPTICFSYKKYKYVNELCLSVRVNLASGSPVTAVIVSSDDDISKDGEGKKVDYEPWMLVERKVTNLGKGTLGSRFAPLIAEDVSGGVLRWFVGDFLEENDDDHAAVDMRSVGARVNSKWVLGEVNTKAILGQVVEVDRRAEVGFRPLVGPVLGSSSNRSENFKTSQIEGVLVLNRWEKGLWSQMGFLKKIMT</sequence>
<dbReference type="EMBL" id="KZ662818">
    <property type="protein sequence ID" value="PPS18668.1"/>
    <property type="molecule type" value="Genomic_DNA"/>
</dbReference>
<evidence type="ECO:0008006" key="3">
    <source>
        <dbReference type="Google" id="ProtNLM"/>
    </source>
</evidence>
<reference evidence="1 2" key="1">
    <citation type="submission" date="2015-01" db="EMBL/GenBank/DDBJ databases">
        <title>Genome of allotetraploid Gossypium barbadense reveals genomic plasticity and fiber elongation in cotton evolution.</title>
        <authorList>
            <person name="Chen X."/>
            <person name="Liu X."/>
            <person name="Zhao B."/>
            <person name="Zheng H."/>
            <person name="Hu Y."/>
            <person name="Lu G."/>
            <person name="Yang C."/>
            <person name="Chen J."/>
            <person name="Shan C."/>
            <person name="Zhang L."/>
            <person name="Zhou Y."/>
            <person name="Wang L."/>
            <person name="Guo W."/>
            <person name="Bai Y."/>
            <person name="Ruan J."/>
            <person name="Shangguan X."/>
            <person name="Mao Y."/>
            <person name="Jiang J."/>
            <person name="Zhu Y."/>
            <person name="Lei J."/>
            <person name="Kang H."/>
            <person name="Chen S."/>
            <person name="He X."/>
            <person name="Wang R."/>
            <person name="Wang Y."/>
            <person name="Chen J."/>
            <person name="Wang L."/>
            <person name="Yu S."/>
            <person name="Wang B."/>
            <person name="Wei J."/>
            <person name="Song S."/>
            <person name="Lu X."/>
            <person name="Gao Z."/>
            <person name="Gu W."/>
            <person name="Deng X."/>
            <person name="Ma D."/>
            <person name="Wang S."/>
            <person name="Liang W."/>
            <person name="Fang L."/>
            <person name="Cai C."/>
            <person name="Zhu X."/>
            <person name="Zhou B."/>
            <person name="Zhang Y."/>
            <person name="Chen Z."/>
            <person name="Xu S."/>
            <person name="Zhu R."/>
            <person name="Wang S."/>
            <person name="Zhang T."/>
            <person name="Zhao G."/>
        </authorList>
    </citation>
    <scope>NUCLEOTIDE SEQUENCE [LARGE SCALE GENOMIC DNA]</scope>
    <source>
        <strain evidence="2">cv. Xinhai21</strain>
        <tissue evidence="1">Leaf</tissue>
    </source>
</reference>
<dbReference type="PANTHER" id="PTHR31286:SF173">
    <property type="entry name" value="DUF4283 DOMAIN-CONTAINING PROTEIN"/>
    <property type="match status" value="1"/>
</dbReference>
<dbReference type="InterPro" id="IPR040256">
    <property type="entry name" value="At4g02000-like"/>
</dbReference>
<evidence type="ECO:0000313" key="1">
    <source>
        <dbReference type="EMBL" id="PPS18668.1"/>
    </source>
</evidence>
<organism evidence="1 2">
    <name type="scientific">Gossypium barbadense</name>
    <name type="common">Sea Island cotton</name>
    <name type="synonym">Hibiscus barbadensis</name>
    <dbReference type="NCBI Taxonomy" id="3634"/>
    <lineage>
        <taxon>Eukaryota</taxon>
        <taxon>Viridiplantae</taxon>
        <taxon>Streptophyta</taxon>
        <taxon>Embryophyta</taxon>
        <taxon>Tracheophyta</taxon>
        <taxon>Spermatophyta</taxon>
        <taxon>Magnoliopsida</taxon>
        <taxon>eudicotyledons</taxon>
        <taxon>Gunneridae</taxon>
        <taxon>Pentapetalae</taxon>
        <taxon>rosids</taxon>
        <taxon>malvids</taxon>
        <taxon>Malvales</taxon>
        <taxon>Malvaceae</taxon>
        <taxon>Malvoideae</taxon>
        <taxon>Gossypium</taxon>
    </lineage>
</organism>
<dbReference type="PANTHER" id="PTHR31286">
    <property type="entry name" value="GLYCINE-RICH CELL WALL STRUCTURAL PROTEIN 1.8-LIKE"/>
    <property type="match status" value="1"/>
</dbReference>
<dbReference type="AlphaFoldDB" id="A0A2P5YSU0"/>
<dbReference type="OrthoDB" id="1096772at2759"/>
<accession>A0A2P5YSU0</accession>